<accession>A0A8S9SI01</accession>
<reference evidence="2" key="1">
    <citation type="submission" date="2019-12" db="EMBL/GenBank/DDBJ databases">
        <title>Genome sequencing and annotation of Brassica cretica.</title>
        <authorList>
            <person name="Studholme D.J."/>
            <person name="Sarris P."/>
        </authorList>
    </citation>
    <scope>NUCLEOTIDE SEQUENCE</scope>
    <source>
        <strain evidence="2">PFS-109/04</strain>
        <tissue evidence="2">Leaf</tissue>
    </source>
</reference>
<evidence type="ECO:0000313" key="3">
    <source>
        <dbReference type="Proteomes" id="UP000712600"/>
    </source>
</evidence>
<dbReference type="AlphaFoldDB" id="A0A8S9SI01"/>
<protein>
    <submittedName>
        <fullName evidence="2">Uncharacterized protein</fullName>
    </submittedName>
</protein>
<dbReference type="EMBL" id="QGKX02000004">
    <property type="protein sequence ID" value="KAF3599720.1"/>
    <property type="molecule type" value="Genomic_DNA"/>
</dbReference>
<evidence type="ECO:0000256" key="1">
    <source>
        <dbReference type="SAM" id="MobiDB-lite"/>
    </source>
</evidence>
<comment type="caution">
    <text evidence="2">The sequence shown here is derived from an EMBL/GenBank/DDBJ whole genome shotgun (WGS) entry which is preliminary data.</text>
</comment>
<gene>
    <name evidence="2" type="ORF">F2Q69_00037712</name>
</gene>
<evidence type="ECO:0000313" key="2">
    <source>
        <dbReference type="EMBL" id="KAF3599720.1"/>
    </source>
</evidence>
<proteinExistence type="predicted"/>
<dbReference type="Proteomes" id="UP000712600">
    <property type="component" value="Unassembled WGS sequence"/>
</dbReference>
<name>A0A8S9SI01_BRACR</name>
<organism evidence="2 3">
    <name type="scientific">Brassica cretica</name>
    <name type="common">Mustard</name>
    <dbReference type="NCBI Taxonomy" id="69181"/>
    <lineage>
        <taxon>Eukaryota</taxon>
        <taxon>Viridiplantae</taxon>
        <taxon>Streptophyta</taxon>
        <taxon>Embryophyta</taxon>
        <taxon>Tracheophyta</taxon>
        <taxon>Spermatophyta</taxon>
        <taxon>Magnoliopsida</taxon>
        <taxon>eudicotyledons</taxon>
        <taxon>Gunneridae</taxon>
        <taxon>Pentapetalae</taxon>
        <taxon>rosids</taxon>
        <taxon>malvids</taxon>
        <taxon>Brassicales</taxon>
        <taxon>Brassicaceae</taxon>
        <taxon>Brassiceae</taxon>
        <taxon>Brassica</taxon>
    </lineage>
</organism>
<feature type="region of interest" description="Disordered" evidence="1">
    <location>
        <begin position="1"/>
        <end position="26"/>
    </location>
</feature>
<sequence length="119" mass="13395">MGHGDEKAKIRGNITRGPTYLTKTRKTRRKGYRNKIVLGKSSFHHLESLSRLSPRRFSRSHDLQPSSVSATLRLVAVTLRLRLSPTVSSVSNRLVSSPSLSVRQIISDLIIDSTYKMSF</sequence>